<keyword evidence="1" id="KW-1133">Transmembrane helix</keyword>
<feature type="transmembrane region" description="Helical" evidence="1">
    <location>
        <begin position="7"/>
        <end position="26"/>
    </location>
</feature>
<dbReference type="RefSeq" id="WP_269461442.1">
    <property type="nucleotide sequence ID" value="NZ_AP019307.1"/>
</dbReference>
<protein>
    <submittedName>
        <fullName evidence="2">Uncharacterized protein</fullName>
    </submittedName>
</protein>
<reference evidence="2 3" key="1">
    <citation type="submission" date="2018-11" db="EMBL/GenBank/DDBJ databases">
        <title>Complete genome sequence of Nocardioides baekrokdamisoli strain KCTC 39748.</title>
        <authorList>
            <person name="Kang S.W."/>
            <person name="Lee K.C."/>
            <person name="Kim K.K."/>
            <person name="Kim J.S."/>
            <person name="Kim D.S."/>
            <person name="Ko S.H."/>
            <person name="Yang S.H."/>
            <person name="Shin Y.K."/>
            <person name="Lee J.S."/>
        </authorList>
    </citation>
    <scope>NUCLEOTIDE SEQUENCE [LARGE SCALE GENOMIC DNA]</scope>
    <source>
        <strain evidence="2 3">KCTC 39748</strain>
    </source>
</reference>
<gene>
    <name evidence="2" type="ORF">Back2_07970</name>
</gene>
<evidence type="ECO:0000313" key="3">
    <source>
        <dbReference type="Proteomes" id="UP000271573"/>
    </source>
</evidence>
<evidence type="ECO:0000256" key="1">
    <source>
        <dbReference type="SAM" id="Phobius"/>
    </source>
</evidence>
<name>A0A3G9IC72_9ACTN</name>
<dbReference type="KEGG" id="nbe:Back2_07970"/>
<dbReference type="Proteomes" id="UP000271573">
    <property type="component" value="Chromosome"/>
</dbReference>
<keyword evidence="1" id="KW-0472">Membrane</keyword>
<dbReference type="EMBL" id="AP019307">
    <property type="protein sequence ID" value="BBH16510.1"/>
    <property type="molecule type" value="Genomic_DNA"/>
</dbReference>
<keyword evidence="1" id="KW-0812">Transmembrane</keyword>
<proteinExistence type="predicted"/>
<dbReference type="AlphaFoldDB" id="A0A3G9IC72"/>
<keyword evidence="3" id="KW-1185">Reference proteome</keyword>
<accession>A0A3G9IC72</accession>
<sequence>MKIERGWLIVIGTLIVFGILGAVDFIHKDTAPPPTPDPSLNMTH</sequence>
<organism evidence="2 3">
    <name type="scientific">Nocardioides baekrokdamisoli</name>
    <dbReference type="NCBI Taxonomy" id="1804624"/>
    <lineage>
        <taxon>Bacteria</taxon>
        <taxon>Bacillati</taxon>
        <taxon>Actinomycetota</taxon>
        <taxon>Actinomycetes</taxon>
        <taxon>Propionibacteriales</taxon>
        <taxon>Nocardioidaceae</taxon>
        <taxon>Nocardioides</taxon>
    </lineage>
</organism>
<evidence type="ECO:0000313" key="2">
    <source>
        <dbReference type="EMBL" id="BBH16510.1"/>
    </source>
</evidence>